<feature type="domain" description="PH" evidence="5">
    <location>
        <begin position="735"/>
        <end position="878"/>
    </location>
</feature>
<evidence type="ECO:0000259" key="6">
    <source>
        <dbReference type="PROSITE" id="PS50105"/>
    </source>
</evidence>
<feature type="compositionally biased region" description="Polar residues" evidence="3">
    <location>
        <begin position="349"/>
        <end position="385"/>
    </location>
</feature>
<keyword evidence="1 2" id="KW-0728">SH3 domain</keyword>
<evidence type="ECO:0000259" key="4">
    <source>
        <dbReference type="PROSITE" id="PS50002"/>
    </source>
</evidence>
<dbReference type="PANTHER" id="PTHR12092">
    <property type="entry name" value="PLECKSTRIN"/>
    <property type="match status" value="1"/>
</dbReference>
<dbReference type="SMART" id="SM00454">
    <property type="entry name" value="SAM"/>
    <property type="match status" value="1"/>
</dbReference>
<dbReference type="STRING" id="5601.A0A0D2E5R4"/>
<feature type="region of interest" description="Disordered" evidence="3">
    <location>
        <begin position="509"/>
        <end position="537"/>
    </location>
</feature>
<feature type="compositionally biased region" description="Polar residues" evidence="3">
    <location>
        <begin position="586"/>
        <end position="625"/>
    </location>
</feature>
<feature type="compositionally biased region" description="Polar residues" evidence="3">
    <location>
        <begin position="204"/>
        <end position="214"/>
    </location>
</feature>
<evidence type="ECO:0000313" key="7">
    <source>
        <dbReference type="EMBL" id="KIW69697.1"/>
    </source>
</evidence>
<dbReference type="Pfam" id="PF00018">
    <property type="entry name" value="SH3_1"/>
    <property type="match status" value="1"/>
</dbReference>
<dbReference type="SUPFAM" id="SSF47769">
    <property type="entry name" value="SAM/Pointed domain"/>
    <property type="match status" value="1"/>
</dbReference>
<dbReference type="PROSITE" id="PS50003">
    <property type="entry name" value="PH_DOMAIN"/>
    <property type="match status" value="1"/>
</dbReference>
<dbReference type="InterPro" id="IPR001660">
    <property type="entry name" value="SAM"/>
</dbReference>
<feature type="region of interest" description="Disordered" evidence="3">
    <location>
        <begin position="98"/>
        <end position="169"/>
    </location>
</feature>
<dbReference type="Gene3D" id="2.30.29.30">
    <property type="entry name" value="Pleckstrin-homology domain (PH domain)/Phosphotyrosine-binding domain (PTB)"/>
    <property type="match status" value="1"/>
</dbReference>
<feature type="region of interest" description="Disordered" evidence="3">
    <location>
        <begin position="185"/>
        <end position="236"/>
    </location>
</feature>
<reference evidence="7 8" key="1">
    <citation type="submission" date="2015-01" db="EMBL/GenBank/DDBJ databases">
        <title>The Genome Sequence of Capronia semiimmersa CBS27337.</title>
        <authorList>
            <consortium name="The Broad Institute Genomics Platform"/>
            <person name="Cuomo C."/>
            <person name="de Hoog S."/>
            <person name="Gorbushina A."/>
            <person name="Stielow B."/>
            <person name="Teixiera M."/>
            <person name="Abouelleil A."/>
            <person name="Chapman S.B."/>
            <person name="Priest M."/>
            <person name="Young S.K."/>
            <person name="Wortman J."/>
            <person name="Nusbaum C."/>
            <person name="Birren B."/>
        </authorList>
    </citation>
    <scope>NUCLEOTIDE SEQUENCE [LARGE SCALE GENOMIC DNA]</scope>
    <source>
        <strain evidence="7 8">CBS 27337</strain>
    </source>
</reference>
<protein>
    <recommendedName>
        <fullName evidence="9">Polarized growth protein Boi2</fullName>
    </recommendedName>
</protein>
<dbReference type="SMART" id="SM00233">
    <property type="entry name" value="PH"/>
    <property type="match status" value="1"/>
</dbReference>
<feature type="compositionally biased region" description="Polar residues" evidence="3">
    <location>
        <begin position="706"/>
        <end position="719"/>
    </location>
</feature>
<dbReference type="Pfam" id="PF00169">
    <property type="entry name" value="PH"/>
    <property type="match status" value="1"/>
</dbReference>
<dbReference type="InterPro" id="IPR001849">
    <property type="entry name" value="PH_domain"/>
</dbReference>
<dbReference type="Proteomes" id="UP000054266">
    <property type="component" value="Unassembled WGS sequence"/>
</dbReference>
<dbReference type="InterPro" id="IPR011993">
    <property type="entry name" value="PH-like_dom_sf"/>
</dbReference>
<feature type="compositionally biased region" description="Polar residues" evidence="3">
    <location>
        <begin position="444"/>
        <end position="473"/>
    </location>
</feature>
<organism evidence="7 8">
    <name type="scientific">Phialophora macrospora</name>
    <dbReference type="NCBI Taxonomy" id="1851006"/>
    <lineage>
        <taxon>Eukaryota</taxon>
        <taxon>Fungi</taxon>
        <taxon>Dikarya</taxon>
        <taxon>Ascomycota</taxon>
        <taxon>Pezizomycotina</taxon>
        <taxon>Eurotiomycetes</taxon>
        <taxon>Chaetothyriomycetidae</taxon>
        <taxon>Chaetothyriales</taxon>
        <taxon>Herpotrichiellaceae</taxon>
        <taxon>Phialophora</taxon>
    </lineage>
</organism>
<dbReference type="EMBL" id="KN846958">
    <property type="protein sequence ID" value="KIW69697.1"/>
    <property type="molecule type" value="Genomic_DNA"/>
</dbReference>
<dbReference type="Pfam" id="PF07647">
    <property type="entry name" value="SAM_2"/>
    <property type="match status" value="1"/>
</dbReference>
<sequence>MSGSLQQRPKAALQPGDILVAIHDFDARSADELTLRKTDQIELVEMDDGFGDGWYLGKHLGQGTMGLFPGVYTAKLPPHFSPVGATAVRSPQLSAKLPAHTAPKIEPVKPATPTSPTMDSSTHRTVTSSPHQQSGLPLRSSVPPSPTAHVHRSIGQALSSRENGEESPVMNETLSVINEHITDLSTPRQSLASPHPLAEDTESEYSSHIDQTSYIAGPETDSEENPQPTESDVRQWDAKETAEYLRGLGVDPKHCDIFEEQEITGDVLLEMDQSFIHMKEFDFGLMGRRLKTWHKIRDFQNQLRGGKDSRKSSLKQNGSNEDVARIQARGTTLLPRIPSLMEEPGLSIRPSQHTHPYIHVQSTSPPTEQPMSPSSFARSQLRESTPPSPWRASMAVDSPTRPSASSLRDMHHSRRHSSIDYAKPGAQEPSTTHKKNASFDRDWSMSNATTANTGGSTPSLKLNISNQPPSIDLSTDAGFDGENSTVDLDRGYFSGNELDNRKARNLLKKRGGAESAGHSRQSSTMDDSSKVSLGMKRHSRLSSVDSIRERAFVAISPAAKAYHSSSYKGRFRSSSARNLTPIRSPIAQSPTVTNLEGNTLSTISSSKPANGSTSPAAGNPTNLTSSKARKLLGIRAASEAVTGNEKDAAASFSNITSETLKESPVASPSGSQTPSATSRSFDMDQTDTSSKGTTEQLGPLLHTKTPVRTNPKTKRQTSAYTKGLMQISPIEARKHCDYSGWMKKRSSGIVAQWKPRLFVLRGRRLSYYYSETDTEEKGIIDISGHKVLGTTADPFTSLSTVMTGMSTPSIKSAGTSAESSPNVARNSPGGAPFYFKLVPPKAGSSRAVQFTKPTVHIFQVDNITEGRKWMAEILKATIEHDLTSFETTNRQKTISLAKARARKERPPALKGTEDMDEVAELAEPAELAAQPTPDQEKTEQETGLNIQGLEFHNSDMNLQLGTGSGDVHRRISQDDAERENKDVTTMGKETPF</sequence>
<name>A0A0D2E5R4_9EURO</name>
<dbReference type="HOGENOM" id="CLU_011433_0_0_1"/>
<dbReference type="GO" id="GO:0030036">
    <property type="term" value="P:actin cytoskeleton organization"/>
    <property type="evidence" value="ECO:0007669"/>
    <property type="project" value="TreeGrafter"/>
</dbReference>
<dbReference type="PROSITE" id="PS50002">
    <property type="entry name" value="SH3"/>
    <property type="match status" value="1"/>
</dbReference>
<feature type="domain" description="SAM" evidence="6">
    <location>
        <begin position="236"/>
        <end position="302"/>
    </location>
</feature>
<accession>A0A0D2E5R4</accession>
<dbReference type="Gene3D" id="1.10.150.50">
    <property type="entry name" value="Transcription Factor, Ets-1"/>
    <property type="match status" value="1"/>
</dbReference>
<dbReference type="InterPro" id="IPR013761">
    <property type="entry name" value="SAM/pointed_sf"/>
</dbReference>
<dbReference type="SMART" id="SM00326">
    <property type="entry name" value="SH3"/>
    <property type="match status" value="1"/>
</dbReference>
<dbReference type="Gene3D" id="2.30.30.40">
    <property type="entry name" value="SH3 Domains"/>
    <property type="match status" value="1"/>
</dbReference>
<dbReference type="InterPro" id="IPR036028">
    <property type="entry name" value="SH3-like_dom_sf"/>
</dbReference>
<feature type="compositionally biased region" description="Polar residues" evidence="3">
    <location>
        <begin position="666"/>
        <end position="680"/>
    </location>
</feature>
<evidence type="ECO:0000256" key="3">
    <source>
        <dbReference type="SAM" id="MobiDB-lite"/>
    </source>
</evidence>
<dbReference type="FunFam" id="1.10.150.50:FF:000082">
    <property type="entry name" value="Polarized growth protein boi2"/>
    <property type="match status" value="1"/>
</dbReference>
<dbReference type="PROSITE" id="PS50105">
    <property type="entry name" value="SAM_DOMAIN"/>
    <property type="match status" value="1"/>
</dbReference>
<evidence type="ECO:0008006" key="9">
    <source>
        <dbReference type="Google" id="ProtNLM"/>
    </source>
</evidence>
<feature type="compositionally biased region" description="Polar residues" evidence="3">
    <location>
        <begin position="686"/>
        <end position="696"/>
    </location>
</feature>
<feature type="region of interest" description="Disordered" evidence="3">
    <location>
        <begin position="659"/>
        <end position="719"/>
    </location>
</feature>
<dbReference type="AlphaFoldDB" id="A0A0D2E5R4"/>
<gene>
    <name evidence="7" type="ORF">PV04_05559</name>
</gene>
<feature type="region of interest" description="Disordered" evidence="3">
    <location>
        <begin position="303"/>
        <end position="478"/>
    </location>
</feature>
<evidence type="ECO:0000256" key="1">
    <source>
        <dbReference type="ARBA" id="ARBA00022443"/>
    </source>
</evidence>
<dbReference type="InterPro" id="IPR037370">
    <property type="entry name" value="Pleckstrin"/>
</dbReference>
<feature type="domain" description="SH3" evidence="4">
    <location>
        <begin position="14"/>
        <end position="78"/>
    </location>
</feature>
<dbReference type="GO" id="GO:0005886">
    <property type="term" value="C:plasma membrane"/>
    <property type="evidence" value="ECO:0007669"/>
    <property type="project" value="TreeGrafter"/>
</dbReference>
<feature type="compositionally biased region" description="Polar residues" evidence="3">
    <location>
        <begin position="112"/>
        <end position="135"/>
    </location>
</feature>
<feature type="region of interest" description="Disordered" evidence="3">
    <location>
        <begin position="924"/>
        <end position="992"/>
    </location>
</feature>
<dbReference type="InterPro" id="IPR001452">
    <property type="entry name" value="SH3_domain"/>
</dbReference>
<feature type="compositionally biased region" description="Basic and acidic residues" evidence="3">
    <location>
        <begin position="966"/>
        <end position="982"/>
    </location>
</feature>
<evidence type="ECO:0000259" key="5">
    <source>
        <dbReference type="PROSITE" id="PS50003"/>
    </source>
</evidence>
<dbReference type="CDD" id="cd09535">
    <property type="entry name" value="SAM_BOI-like_fungal"/>
    <property type="match status" value="1"/>
</dbReference>
<evidence type="ECO:0000256" key="2">
    <source>
        <dbReference type="PROSITE-ProRule" id="PRU00192"/>
    </source>
</evidence>
<dbReference type="SUPFAM" id="SSF50729">
    <property type="entry name" value="PH domain-like"/>
    <property type="match status" value="1"/>
</dbReference>
<dbReference type="PANTHER" id="PTHR12092:SF16">
    <property type="entry name" value="PH DOMAIN-CONTAINING PROTEIN"/>
    <property type="match status" value="1"/>
</dbReference>
<keyword evidence="8" id="KW-1185">Reference proteome</keyword>
<dbReference type="SUPFAM" id="SSF50044">
    <property type="entry name" value="SH3-domain"/>
    <property type="match status" value="1"/>
</dbReference>
<evidence type="ECO:0000313" key="8">
    <source>
        <dbReference type="Proteomes" id="UP000054266"/>
    </source>
</evidence>
<feature type="region of interest" description="Disordered" evidence="3">
    <location>
        <begin position="579"/>
        <end position="625"/>
    </location>
</feature>
<proteinExistence type="predicted"/>